<name>A0ABS9QXT8_9GAMM</name>
<dbReference type="RefSeq" id="WP_240131019.1">
    <property type="nucleotide sequence ID" value="NZ_JACSDI010000006.1"/>
</dbReference>
<dbReference type="EMBL" id="JACSDI010000006">
    <property type="protein sequence ID" value="MCG9964373.1"/>
    <property type="molecule type" value="Genomic_DNA"/>
</dbReference>
<proteinExistence type="predicted"/>
<organism evidence="1 2">
    <name type="scientific">Shewanella cutis</name>
    <dbReference type="NCBI Taxonomy" id="2766780"/>
    <lineage>
        <taxon>Bacteria</taxon>
        <taxon>Pseudomonadati</taxon>
        <taxon>Pseudomonadota</taxon>
        <taxon>Gammaproteobacteria</taxon>
        <taxon>Alteromonadales</taxon>
        <taxon>Shewanellaceae</taxon>
        <taxon>Shewanella</taxon>
    </lineage>
</organism>
<accession>A0ABS9QXT8</accession>
<gene>
    <name evidence="1" type="ORF">H9J30_10655</name>
</gene>
<reference evidence="1 2" key="1">
    <citation type="submission" date="2020-08" db="EMBL/GenBank/DDBJ databases">
        <title>Whole genome sequence of Shewanella sp strain PS-2.</title>
        <authorList>
            <person name="Das S.K."/>
        </authorList>
    </citation>
    <scope>NUCLEOTIDE SEQUENCE [LARGE SCALE GENOMIC DNA]</scope>
    <source>
        <strain evidence="1 2">PS-2</strain>
    </source>
</reference>
<dbReference type="Proteomes" id="UP000829384">
    <property type="component" value="Unassembled WGS sequence"/>
</dbReference>
<comment type="caution">
    <text evidence="1">The sequence shown here is derived from an EMBL/GenBank/DDBJ whole genome shotgun (WGS) entry which is preliminary data.</text>
</comment>
<protein>
    <submittedName>
        <fullName evidence="1">Uncharacterized protein</fullName>
    </submittedName>
</protein>
<evidence type="ECO:0000313" key="2">
    <source>
        <dbReference type="Proteomes" id="UP000829384"/>
    </source>
</evidence>
<keyword evidence="2" id="KW-1185">Reference proteome</keyword>
<evidence type="ECO:0000313" key="1">
    <source>
        <dbReference type="EMBL" id="MCG9964373.1"/>
    </source>
</evidence>
<sequence>MFSMLVLAIVVLGLVSLMTFKNSHSKHKSLVKATGTSKRERHATNAAHSFHCVSIENEGNCCEQVAAIKGKRFLSKEAPELPMKACSQSNCQCHYQHYDDRRQAGSDRRVDYGMTKELYGAFGEHNRREQPKGRRLTDH</sequence>